<dbReference type="EMBL" id="JBHSFA010000005">
    <property type="protein sequence ID" value="MFC4542438.1"/>
    <property type="molecule type" value="Genomic_DNA"/>
</dbReference>
<evidence type="ECO:0000256" key="1">
    <source>
        <dbReference type="SAM" id="Phobius"/>
    </source>
</evidence>
<dbReference type="AlphaFoldDB" id="A0ABD5PPS4"/>
<protein>
    <submittedName>
        <fullName evidence="2">Uncharacterized protein</fullName>
    </submittedName>
</protein>
<dbReference type="RefSeq" id="WP_250141836.1">
    <property type="nucleotide sequence ID" value="NZ_JALIQP010000004.1"/>
</dbReference>
<dbReference type="Proteomes" id="UP001595898">
    <property type="component" value="Unassembled WGS sequence"/>
</dbReference>
<keyword evidence="1" id="KW-0812">Transmembrane</keyword>
<keyword evidence="3" id="KW-1185">Reference proteome</keyword>
<proteinExistence type="predicted"/>
<keyword evidence="1" id="KW-0472">Membrane</keyword>
<name>A0ABD5PPS4_9EURY</name>
<evidence type="ECO:0000313" key="2">
    <source>
        <dbReference type="EMBL" id="MFC4542438.1"/>
    </source>
</evidence>
<gene>
    <name evidence="2" type="ORF">ACFO5R_10925</name>
</gene>
<reference evidence="2 3" key="1">
    <citation type="journal article" date="2019" name="Int. J. Syst. Evol. Microbiol.">
        <title>The Global Catalogue of Microorganisms (GCM) 10K type strain sequencing project: providing services to taxonomists for standard genome sequencing and annotation.</title>
        <authorList>
            <consortium name="The Broad Institute Genomics Platform"/>
            <consortium name="The Broad Institute Genome Sequencing Center for Infectious Disease"/>
            <person name="Wu L."/>
            <person name="Ma J."/>
        </authorList>
    </citation>
    <scope>NUCLEOTIDE SEQUENCE [LARGE SCALE GENOMIC DNA]</scope>
    <source>
        <strain evidence="2 3">WLHS5</strain>
    </source>
</reference>
<organism evidence="2 3">
    <name type="scientific">Halosolutus amylolyticus</name>
    <dbReference type="NCBI Taxonomy" id="2932267"/>
    <lineage>
        <taxon>Archaea</taxon>
        <taxon>Methanobacteriati</taxon>
        <taxon>Methanobacteriota</taxon>
        <taxon>Stenosarchaea group</taxon>
        <taxon>Halobacteria</taxon>
        <taxon>Halobacteriales</taxon>
        <taxon>Natrialbaceae</taxon>
        <taxon>Halosolutus</taxon>
    </lineage>
</organism>
<comment type="caution">
    <text evidence="2">The sequence shown here is derived from an EMBL/GenBank/DDBJ whole genome shotgun (WGS) entry which is preliminary data.</text>
</comment>
<keyword evidence="1" id="KW-1133">Transmembrane helix</keyword>
<evidence type="ECO:0000313" key="3">
    <source>
        <dbReference type="Proteomes" id="UP001595898"/>
    </source>
</evidence>
<feature type="transmembrane region" description="Helical" evidence="1">
    <location>
        <begin position="36"/>
        <end position="59"/>
    </location>
</feature>
<sequence>MVTTGDRADVLKSASTVTTLIDATLEFAKGRRTSGLLLLGAAAISSRIPGIGTAASLLLRAYRQLR</sequence>
<accession>A0ABD5PPS4</accession>